<dbReference type="InterPro" id="IPR001680">
    <property type="entry name" value="WD40_rpt"/>
</dbReference>
<dbReference type="InterPro" id="IPR036322">
    <property type="entry name" value="WD40_repeat_dom_sf"/>
</dbReference>
<dbReference type="InterPro" id="IPR051242">
    <property type="entry name" value="WD-EF-hand_domain"/>
</dbReference>
<feature type="region of interest" description="Disordered" evidence="4">
    <location>
        <begin position="576"/>
        <end position="669"/>
    </location>
</feature>
<feature type="region of interest" description="Disordered" evidence="4">
    <location>
        <begin position="136"/>
        <end position="164"/>
    </location>
</feature>
<feature type="repeat" description="WD" evidence="3">
    <location>
        <begin position="431"/>
        <end position="471"/>
    </location>
</feature>
<feature type="region of interest" description="Disordered" evidence="4">
    <location>
        <begin position="801"/>
        <end position="838"/>
    </location>
</feature>
<feature type="region of interest" description="Disordered" evidence="4">
    <location>
        <begin position="893"/>
        <end position="955"/>
    </location>
</feature>
<proteinExistence type="predicted"/>
<feature type="compositionally biased region" description="Gly residues" evidence="4">
    <location>
        <begin position="278"/>
        <end position="289"/>
    </location>
</feature>
<dbReference type="InterPro" id="IPR019775">
    <property type="entry name" value="WD40_repeat_CS"/>
</dbReference>
<feature type="region of interest" description="Disordered" evidence="4">
    <location>
        <begin position="691"/>
        <end position="714"/>
    </location>
</feature>
<dbReference type="EMBL" id="HBGJ01004221">
    <property type="protein sequence ID" value="CAD9244159.1"/>
    <property type="molecule type" value="Transcribed_RNA"/>
</dbReference>
<dbReference type="PANTHER" id="PTHR44324:SF4">
    <property type="entry name" value="WD40 REPEAT DOMAIN 95"/>
    <property type="match status" value="1"/>
</dbReference>
<feature type="repeat" description="WD" evidence="3">
    <location>
        <begin position="752"/>
        <end position="793"/>
    </location>
</feature>
<dbReference type="SUPFAM" id="SSF50978">
    <property type="entry name" value="WD40 repeat-like"/>
    <property type="match status" value="1"/>
</dbReference>
<feature type="compositionally biased region" description="Basic and acidic residues" evidence="4">
    <location>
        <begin position="136"/>
        <end position="150"/>
    </location>
</feature>
<evidence type="ECO:0000313" key="5">
    <source>
        <dbReference type="EMBL" id="CAD9244159.1"/>
    </source>
</evidence>
<sequence length="1321" mass="145783">MAGGRGASYGAEKRQGVTVGGRVVASGTSVAVWAKAQKQGIDLTTISHDWPVIAAMYNTNFHQVVSADEDVVHVWSLETGKMVFKFTDGKRKFSAISFDSTNRRLLTGSQDGETAMWNFNNGQKLCVYKRSVEGKEAAKRDDSDTEEVQKRLRSQRKKTFRRKSGDHNLELDIEPSELDHWTSVYPNAKKQVFNKIQLRKGLNLDMALYEEAKEIAHDVEKEVKERQARRRGRRQRPAGVLTPPGGGSELIVPETETSMRAARERSDDRAGGPSSGDELGGADGGGGVNEGYKKSPAKSNQEDNSDDDDDDEILEIDVRNEGGKKKASMDAGANANPAAEMEAIWGDKDTSGEERKRAMEEREAAVKGVETNAHVNVDVTNVVFIEEQGGRDDITNRYILASGWDKRLRIYYDDPETEEAVEFRVMPSTGIVGHKEYIKSTLYCGDHLVASGSEDGMIIVWGIDTGRPLHYLNSGNYRITRDYSVVPRRSIATRIRVEEERKAKNDKQADDASTKDKATEQIAINKKRPSLQKRKSLMRSSLMSKKLKNLTKGFRQSRMRKSLLNVVEAAVPEAEAKGSAAQKSPFATPAPITTEGLGGGDAARPTISTLGRDQSPIGGALETPKASPKRGALQKQVSFRDGDAETTKTFKPFAPEPPGVGGETTPTKSPRLMMRKAKSTVMADLLDEAEQEMKARRRGSLRRSSSDLGRRGSGDSFVAAMNAQLEGVAKEEASKEQDAGDEVPDAMKLDKAGEKSTSVEAIIFIPRFQCVVSAAADGFLRFWNLHTGELYMVTNSHHPEGHPVRDMALRDPEDHHSSDAAEGVDNSPSRMRRSKAKTYDKTKPALLITACAGGYVKLWEIRHADHKISAKKLYGCDYMLIDRRLSLIQTNRVSPRHSAGGSRLGSVSSSIGSQRNSLSLARKISKAGPHQRKPNAAGHGYSHAHGHRPKTSTRPIALLESSESESDEEDDSPRYHSLMVRRMWQAHGAAITSVAFISSYNRHTMYQKPERKNVFAGRQQQVRLRFGGVLEAGGAAAARIKKSGGAEPPKTLGPSAQSPLRARRGNLFPGRDAPRAGKGSLFKSNLSEEEEEGYHCAVLGAEEQSVMVLTASVDANVVLWTILGVKIGVFGQEDPWDLFATSTWLMTKPIERTQVFSARGERVTMGVLIAGVPSKPDDEDMGFGGDETRNRRDKAAEMALERRAGCLRRPQHFEADPVLLAQRRHNKVNKAKKQFYDTGKGKGGHRRGRHKNHREQEQVQLLAAVTDDNLALNNYRNVLLRHRFDNVYQQLGVYDLSRVKAPDKSAPRSQSARYRSVTELL</sequence>
<name>A0A7S1TRK9_9STRA</name>
<feature type="region of interest" description="Disordered" evidence="4">
    <location>
        <begin position="1040"/>
        <end position="1080"/>
    </location>
</feature>
<dbReference type="SMART" id="SM00320">
    <property type="entry name" value="WD40"/>
    <property type="match status" value="5"/>
</dbReference>
<dbReference type="PANTHER" id="PTHR44324">
    <property type="entry name" value="WD40 REPEAT DOMAIN 95"/>
    <property type="match status" value="1"/>
</dbReference>
<feature type="compositionally biased region" description="Basic residues" evidence="4">
    <location>
        <begin position="151"/>
        <end position="162"/>
    </location>
</feature>
<protein>
    <recommendedName>
        <fullName evidence="6">Anaphase-promoting complex subunit 4 WD40 domain-containing protein</fullName>
    </recommendedName>
</protein>
<feature type="compositionally biased region" description="Low complexity" evidence="4">
    <location>
        <begin position="898"/>
        <end position="913"/>
    </location>
</feature>
<feature type="region of interest" description="Disordered" evidence="4">
    <location>
        <begin position="1300"/>
        <end position="1321"/>
    </location>
</feature>
<keyword evidence="1 3" id="KW-0853">WD repeat</keyword>
<feature type="compositionally biased region" description="Basic residues" evidence="4">
    <location>
        <begin position="227"/>
        <end position="236"/>
    </location>
</feature>
<feature type="compositionally biased region" description="Basic and acidic residues" evidence="4">
    <location>
        <begin position="801"/>
        <end position="819"/>
    </location>
</feature>
<feature type="compositionally biased region" description="Basic residues" evidence="4">
    <location>
        <begin position="525"/>
        <end position="537"/>
    </location>
</feature>
<dbReference type="Gene3D" id="2.130.10.10">
    <property type="entry name" value="YVTN repeat-like/Quinoprotein amine dehydrogenase"/>
    <property type="match status" value="3"/>
</dbReference>
<evidence type="ECO:0000256" key="2">
    <source>
        <dbReference type="ARBA" id="ARBA00022737"/>
    </source>
</evidence>
<feature type="compositionally biased region" description="Basic residues" evidence="4">
    <location>
        <begin position="923"/>
        <end position="933"/>
    </location>
</feature>
<dbReference type="PROSITE" id="PS50082">
    <property type="entry name" value="WD_REPEATS_2"/>
    <property type="match status" value="3"/>
</dbReference>
<evidence type="ECO:0000256" key="3">
    <source>
        <dbReference type="PROSITE-ProRule" id="PRU00221"/>
    </source>
</evidence>
<reference evidence="5" key="1">
    <citation type="submission" date="2021-01" db="EMBL/GenBank/DDBJ databases">
        <authorList>
            <person name="Corre E."/>
            <person name="Pelletier E."/>
            <person name="Niang G."/>
            <person name="Scheremetjew M."/>
            <person name="Finn R."/>
            <person name="Kale V."/>
            <person name="Holt S."/>
            <person name="Cochrane G."/>
            <person name="Meng A."/>
            <person name="Brown T."/>
            <person name="Cohen L."/>
        </authorList>
    </citation>
    <scope>NUCLEOTIDE SEQUENCE</scope>
    <source>
        <strain evidence="5">CCMP2877</strain>
    </source>
</reference>
<feature type="compositionally biased region" description="Basic and acidic residues" evidence="4">
    <location>
        <begin position="638"/>
        <end position="648"/>
    </location>
</feature>
<keyword evidence="2" id="KW-0677">Repeat</keyword>
<feature type="compositionally biased region" description="Basic and acidic residues" evidence="4">
    <location>
        <begin position="704"/>
        <end position="713"/>
    </location>
</feature>
<evidence type="ECO:0008006" key="6">
    <source>
        <dbReference type="Google" id="ProtNLM"/>
    </source>
</evidence>
<feature type="compositionally biased region" description="Basic and acidic residues" evidence="4">
    <location>
        <begin position="261"/>
        <end position="270"/>
    </location>
</feature>
<feature type="compositionally biased region" description="Basic and acidic residues" evidence="4">
    <location>
        <begin position="345"/>
        <end position="355"/>
    </location>
</feature>
<organism evidence="5">
    <name type="scientific">Phaeomonas parva</name>
    <dbReference type="NCBI Taxonomy" id="124430"/>
    <lineage>
        <taxon>Eukaryota</taxon>
        <taxon>Sar</taxon>
        <taxon>Stramenopiles</taxon>
        <taxon>Ochrophyta</taxon>
        <taxon>Pinguiophyceae</taxon>
        <taxon>Pinguiochrysidales</taxon>
        <taxon>Pinguiochrysidaceae</taxon>
        <taxon>Phaeomonas</taxon>
    </lineage>
</organism>
<evidence type="ECO:0000256" key="4">
    <source>
        <dbReference type="SAM" id="MobiDB-lite"/>
    </source>
</evidence>
<feature type="region of interest" description="Disordered" evidence="4">
    <location>
        <begin position="223"/>
        <end position="355"/>
    </location>
</feature>
<evidence type="ECO:0000256" key="1">
    <source>
        <dbReference type="ARBA" id="ARBA00022574"/>
    </source>
</evidence>
<accession>A0A7S1TRK9</accession>
<dbReference type="PROSITE" id="PS00678">
    <property type="entry name" value="WD_REPEATS_1"/>
    <property type="match status" value="2"/>
</dbReference>
<feature type="compositionally biased region" description="Basic and acidic residues" evidence="4">
    <location>
        <begin position="316"/>
        <end position="328"/>
    </location>
</feature>
<feature type="compositionally biased region" description="Acidic residues" evidence="4">
    <location>
        <begin position="303"/>
        <end position="315"/>
    </location>
</feature>
<dbReference type="InterPro" id="IPR015943">
    <property type="entry name" value="WD40/YVTN_repeat-like_dom_sf"/>
</dbReference>
<feature type="compositionally biased region" description="Basic residues" evidence="4">
    <location>
        <begin position="942"/>
        <end position="951"/>
    </location>
</feature>
<feature type="compositionally biased region" description="Basic and acidic residues" evidence="4">
    <location>
        <begin position="499"/>
        <end position="519"/>
    </location>
</feature>
<feature type="region of interest" description="Disordered" evidence="4">
    <location>
        <begin position="499"/>
        <end position="539"/>
    </location>
</feature>
<feature type="repeat" description="WD" evidence="3">
    <location>
        <begin position="86"/>
        <end position="127"/>
    </location>
</feature>
<gene>
    <name evidence="5" type="ORF">PPAR1163_LOCUS2507</name>
</gene>